<dbReference type="InterPro" id="IPR009061">
    <property type="entry name" value="DNA-bd_dom_put_sf"/>
</dbReference>
<dbReference type="CDD" id="cd00592">
    <property type="entry name" value="HTH_MerR-like"/>
    <property type="match status" value="1"/>
</dbReference>
<keyword evidence="4" id="KW-0804">Transcription</keyword>
<evidence type="ECO:0000256" key="4">
    <source>
        <dbReference type="ARBA" id="ARBA00023163"/>
    </source>
</evidence>
<dbReference type="EMBL" id="JABFCZ010000003">
    <property type="protein sequence ID" value="MBD1545167.1"/>
    <property type="molecule type" value="Genomic_DNA"/>
</dbReference>
<evidence type="ECO:0000256" key="3">
    <source>
        <dbReference type="ARBA" id="ARBA00023125"/>
    </source>
</evidence>
<name>A0A926S583_9HYPH</name>
<keyword evidence="3" id="KW-0238">DNA-binding</keyword>
<evidence type="ECO:0000256" key="5">
    <source>
        <dbReference type="SAM" id="Coils"/>
    </source>
</evidence>
<dbReference type="PRINTS" id="PR00040">
    <property type="entry name" value="HTHMERR"/>
</dbReference>
<organism evidence="7 8">
    <name type="scientific">Roseibium aggregatum</name>
    <dbReference type="NCBI Taxonomy" id="187304"/>
    <lineage>
        <taxon>Bacteria</taxon>
        <taxon>Pseudomonadati</taxon>
        <taxon>Pseudomonadota</taxon>
        <taxon>Alphaproteobacteria</taxon>
        <taxon>Hyphomicrobiales</taxon>
        <taxon>Stappiaceae</taxon>
        <taxon>Roseibium</taxon>
    </lineage>
</organism>
<dbReference type="AlphaFoldDB" id="A0A926S583"/>
<dbReference type="InterPro" id="IPR000551">
    <property type="entry name" value="MerR-type_HTH_dom"/>
</dbReference>
<dbReference type="GO" id="GO:0003700">
    <property type="term" value="F:DNA-binding transcription factor activity"/>
    <property type="evidence" value="ECO:0007669"/>
    <property type="project" value="InterPro"/>
</dbReference>
<dbReference type="SUPFAM" id="SSF46955">
    <property type="entry name" value="Putative DNA-binding domain"/>
    <property type="match status" value="1"/>
</dbReference>
<dbReference type="PANTHER" id="PTHR30204">
    <property type="entry name" value="REDOX-CYCLING DRUG-SENSING TRANSCRIPTIONAL ACTIVATOR SOXR"/>
    <property type="match status" value="1"/>
</dbReference>
<evidence type="ECO:0000313" key="7">
    <source>
        <dbReference type="EMBL" id="MBD1545167.1"/>
    </source>
</evidence>
<dbReference type="InterPro" id="IPR047057">
    <property type="entry name" value="MerR_fam"/>
</dbReference>
<evidence type="ECO:0000256" key="1">
    <source>
        <dbReference type="ARBA" id="ARBA00022491"/>
    </source>
</evidence>
<keyword evidence="5" id="KW-0175">Coiled coil</keyword>
<feature type="domain" description="HTH merR-type" evidence="6">
    <location>
        <begin position="15"/>
        <end position="83"/>
    </location>
</feature>
<accession>A0A926S583</accession>
<feature type="coiled-coil region" evidence="5">
    <location>
        <begin position="97"/>
        <end position="131"/>
    </location>
</feature>
<dbReference type="Proteomes" id="UP000598467">
    <property type="component" value="Unassembled WGS sequence"/>
</dbReference>
<reference evidence="7" key="1">
    <citation type="submission" date="2020-05" db="EMBL/GenBank/DDBJ databases">
        <title>Identification of trans-AT polyketide cluster in two marine bacteria, producers of a novel glutaramide-containing polyketide sesbanimide D and analogs.</title>
        <authorList>
            <person name="Kacar D."/>
            <person name="Rodriguez P."/>
            <person name="Canedo L."/>
            <person name="Gonzalez E."/>
            <person name="Galan B."/>
            <person name="De La Calle F."/>
            <person name="Garcia J.L."/>
        </authorList>
    </citation>
    <scope>NUCLEOTIDE SEQUENCE</scope>
    <source>
        <strain evidence="7">PHM038</strain>
    </source>
</reference>
<dbReference type="GO" id="GO:0003677">
    <property type="term" value="F:DNA binding"/>
    <property type="evidence" value="ECO:0007669"/>
    <property type="project" value="UniProtKB-KW"/>
</dbReference>
<sequence>MNNQFQNRPALKSGNYKIADLANRYDTSLRTLRYYEQSGLVRPHRPNQHTRFYSEEDVSRLDLVFDCRRTGMSVREIRDLLRQRDELADRDFSKAYARALRKRMAQLLEELEELERQKTFLKRDLAALDASDAA</sequence>
<evidence type="ECO:0000256" key="2">
    <source>
        <dbReference type="ARBA" id="ARBA00023015"/>
    </source>
</evidence>
<gene>
    <name evidence="7" type="ORF">HK439_02760</name>
</gene>
<protein>
    <submittedName>
        <fullName evidence="7">MerR family transcriptional regulator</fullName>
    </submittedName>
</protein>
<dbReference type="PROSITE" id="PS50937">
    <property type="entry name" value="HTH_MERR_2"/>
    <property type="match status" value="1"/>
</dbReference>
<dbReference type="Pfam" id="PF13411">
    <property type="entry name" value="MerR_1"/>
    <property type="match status" value="1"/>
</dbReference>
<evidence type="ECO:0000259" key="6">
    <source>
        <dbReference type="PROSITE" id="PS50937"/>
    </source>
</evidence>
<dbReference type="Gene3D" id="1.10.1660.10">
    <property type="match status" value="1"/>
</dbReference>
<evidence type="ECO:0000313" key="8">
    <source>
        <dbReference type="Proteomes" id="UP000598467"/>
    </source>
</evidence>
<comment type="caution">
    <text evidence="7">The sequence shown here is derived from an EMBL/GenBank/DDBJ whole genome shotgun (WGS) entry which is preliminary data.</text>
</comment>
<proteinExistence type="predicted"/>
<dbReference type="SMART" id="SM00422">
    <property type="entry name" value="HTH_MERR"/>
    <property type="match status" value="1"/>
</dbReference>
<keyword evidence="1" id="KW-0678">Repressor</keyword>
<dbReference type="RefSeq" id="WP_190289842.1">
    <property type="nucleotide sequence ID" value="NZ_JABFCZ010000003.1"/>
</dbReference>
<keyword evidence="2" id="KW-0805">Transcription regulation</keyword>
<dbReference type="PANTHER" id="PTHR30204:SF69">
    <property type="entry name" value="MERR-FAMILY TRANSCRIPTIONAL REGULATOR"/>
    <property type="match status" value="1"/>
</dbReference>